<name>A0A1Q9DHH6_SYMMI</name>
<feature type="compositionally biased region" description="Basic and acidic residues" evidence="1">
    <location>
        <begin position="240"/>
        <end position="256"/>
    </location>
</feature>
<feature type="region of interest" description="Disordered" evidence="1">
    <location>
        <begin position="384"/>
        <end position="407"/>
    </location>
</feature>
<proteinExistence type="predicted"/>
<feature type="region of interest" description="Disordered" evidence="1">
    <location>
        <begin position="26"/>
        <end position="57"/>
    </location>
</feature>
<feature type="region of interest" description="Disordered" evidence="1">
    <location>
        <begin position="70"/>
        <end position="99"/>
    </location>
</feature>
<keyword evidence="3" id="KW-1185">Reference proteome</keyword>
<accession>A0A1Q9DHH6</accession>
<evidence type="ECO:0000256" key="1">
    <source>
        <dbReference type="SAM" id="MobiDB-lite"/>
    </source>
</evidence>
<protein>
    <submittedName>
        <fullName evidence="2">Uncharacterized protein</fullName>
    </submittedName>
</protein>
<evidence type="ECO:0000313" key="3">
    <source>
        <dbReference type="Proteomes" id="UP000186817"/>
    </source>
</evidence>
<dbReference type="AlphaFoldDB" id="A0A1Q9DHH6"/>
<dbReference type="EMBL" id="LSRX01000535">
    <property type="protein sequence ID" value="OLP94613.1"/>
    <property type="molecule type" value="Genomic_DNA"/>
</dbReference>
<comment type="caution">
    <text evidence="2">The sequence shown here is derived from an EMBL/GenBank/DDBJ whole genome shotgun (WGS) entry which is preliminary data.</text>
</comment>
<feature type="region of interest" description="Disordered" evidence="1">
    <location>
        <begin position="445"/>
        <end position="466"/>
    </location>
</feature>
<organism evidence="2 3">
    <name type="scientific">Symbiodinium microadriaticum</name>
    <name type="common">Dinoflagellate</name>
    <name type="synonym">Zooxanthella microadriatica</name>
    <dbReference type="NCBI Taxonomy" id="2951"/>
    <lineage>
        <taxon>Eukaryota</taxon>
        <taxon>Sar</taxon>
        <taxon>Alveolata</taxon>
        <taxon>Dinophyceae</taxon>
        <taxon>Suessiales</taxon>
        <taxon>Symbiodiniaceae</taxon>
        <taxon>Symbiodinium</taxon>
    </lineage>
</organism>
<sequence>MSASRTLRATFAPASRHTRRLVVTERVALPEPEAAQQEDAKEGTGHGDVIPCGRDVEDTGSERVFVGSYTAYGSRSGRQRQGEPETAQQEDAKEGTGHGDVILCGRDIVKTRAAKGPVWESSTQRARCGSEVRKVHLVRALIASVGGEPLPAFEGPSVRRGAVARKDCGGTRQSFMTAQCAEEAVTCGWRTSKNDGCQGRMKLEQAGEALGDGRVMVGGESRLSGAGAGCATGNSRGGRRKNEGAAKRPASRRGEEFAVEGGRARRACFGVVMGDEVVVAERGSQHGEALALGGEGPITNPDRLDGAASKVGDCGRLLPRGVPNASFALVDLRAVPQGTAEGIVERTDHVDVIKEGEDGLAVAELTLQVTERVVLREEEVELATGVQGPEHRATMRHAKHDRTPTASTETMVARGHASVAARSRRLTATVPVLLELRRKVFGEHTTNKSPESVTDDECANPAVGLA</sequence>
<gene>
    <name evidence="2" type="ORF">AK812_SmicGene23351</name>
</gene>
<feature type="region of interest" description="Disordered" evidence="1">
    <location>
        <begin position="226"/>
        <end position="257"/>
    </location>
</feature>
<evidence type="ECO:0000313" key="2">
    <source>
        <dbReference type="EMBL" id="OLP94613.1"/>
    </source>
</evidence>
<reference evidence="2 3" key="1">
    <citation type="submission" date="2016-02" db="EMBL/GenBank/DDBJ databases">
        <title>Genome analysis of coral dinoflagellate symbionts highlights evolutionary adaptations to a symbiotic lifestyle.</title>
        <authorList>
            <person name="Aranda M."/>
            <person name="Li Y."/>
            <person name="Liew Y.J."/>
            <person name="Baumgarten S."/>
            <person name="Simakov O."/>
            <person name="Wilson M."/>
            <person name="Piel J."/>
            <person name="Ashoor H."/>
            <person name="Bougouffa S."/>
            <person name="Bajic V.B."/>
            <person name="Ryu T."/>
            <person name="Ravasi T."/>
            <person name="Bayer T."/>
            <person name="Micklem G."/>
            <person name="Kim H."/>
            <person name="Bhak J."/>
            <person name="Lajeunesse T.C."/>
            <person name="Voolstra C.R."/>
        </authorList>
    </citation>
    <scope>NUCLEOTIDE SEQUENCE [LARGE SCALE GENOMIC DNA]</scope>
    <source>
        <strain evidence="2 3">CCMP2467</strain>
    </source>
</reference>
<dbReference type="Proteomes" id="UP000186817">
    <property type="component" value="Unassembled WGS sequence"/>
</dbReference>